<evidence type="ECO:0000313" key="3">
    <source>
        <dbReference type="Proteomes" id="UP000626109"/>
    </source>
</evidence>
<dbReference type="InterPro" id="IPR029063">
    <property type="entry name" value="SAM-dependent_MTases_sf"/>
</dbReference>
<feature type="chain" id="PRO_5032897503" description="Methyltransferase domain-containing protein" evidence="1">
    <location>
        <begin position="23"/>
        <end position="276"/>
    </location>
</feature>
<keyword evidence="1" id="KW-0732">Signal</keyword>
<sequence length="276" mass="31213">MVARTLALLALLPGLLVTCVSLDEEQQQQQQQLKDEEEAISSNWLTVYTDKLETWKKNPGLSEHSCFAVSGMGSGSLCVQPLISFLGTLLRDLRWRANVSSLLEASAGHWPSGWQAQVGWPPLHYTGIDILPEMVEENRNFSRQRGLRSIGLKSMSFEVMDMTREALPVADVLLTKDTLIHFTNEKIMRFLSLSVLVCPRRYRYVIFVHNQIAPETERAHENNRDFSYSHSRHPFQTLDMSKAPFNLATKSVFAYLPGTATADGLKVVELFEPIEC</sequence>
<dbReference type="AlphaFoldDB" id="A0A813IVW7"/>
<evidence type="ECO:0000313" key="2">
    <source>
        <dbReference type="EMBL" id="CAE8656249.1"/>
    </source>
</evidence>
<accession>A0A813IVW7</accession>
<evidence type="ECO:0000256" key="1">
    <source>
        <dbReference type="SAM" id="SignalP"/>
    </source>
</evidence>
<dbReference type="SUPFAM" id="SSF53335">
    <property type="entry name" value="S-adenosyl-L-methionine-dependent methyltransferases"/>
    <property type="match status" value="1"/>
</dbReference>
<gene>
    <name evidence="2" type="ORF">PGLA2088_LOCUS12058</name>
</gene>
<dbReference type="EMBL" id="CAJNNW010014128">
    <property type="protein sequence ID" value="CAE8656249.1"/>
    <property type="molecule type" value="Genomic_DNA"/>
</dbReference>
<evidence type="ECO:0008006" key="4">
    <source>
        <dbReference type="Google" id="ProtNLM"/>
    </source>
</evidence>
<organism evidence="2 3">
    <name type="scientific">Polarella glacialis</name>
    <name type="common">Dinoflagellate</name>
    <dbReference type="NCBI Taxonomy" id="89957"/>
    <lineage>
        <taxon>Eukaryota</taxon>
        <taxon>Sar</taxon>
        <taxon>Alveolata</taxon>
        <taxon>Dinophyceae</taxon>
        <taxon>Suessiales</taxon>
        <taxon>Suessiaceae</taxon>
        <taxon>Polarella</taxon>
    </lineage>
</organism>
<name>A0A813IVW7_POLGL</name>
<reference evidence="2" key="1">
    <citation type="submission" date="2021-02" db="EMBL/GenBank/DDBJ databases">
        <authorList>
            <person name="Dougan E. K."/>
            <person name="Rhodes N."/>
            <person name="Thang M."/>
            <person name="Chan C."/>
        </authorList>
    </citation>
    <scope>NUCLEOTIDE SEQUENCE</scope>
</reference>
<dbReference type="Proteomes" id="UP000626109">
    <property type="component" value="Unassembled WGS sequence"/>
</dbReference>
<dbReference type="Gene3D" id="3.40.50.150">
    <property type="entry name" value="Vaccinia Virus protein VP39"/>
    <property type="match status" value="1"/>
</dbReference>
<feature type="signal peptide" evidence="1">
    <location>
        <begin position="1"/>
        <end position="22"/>
    </location>
</feature>
<protein>
    <recommendedName>
        <fullName evidence="4">Methyltransferase domain-containing protein</fullName>
    </recommendedName>
</protein>
<comment type="caution">
    <text evidence="2">The sequence shown here is derived from an EMBL/GenBank/DDBJ whole genome shotgun (WGS) entry which is preliminary data.</text>
</comment>
<proteinExistence type="predicted"/>